<evidence type="ECO:0000313" key="6">
    <source>
        <dbReference type="Proteomes" id="UP000462621"/>
    </source>
</evidence>
<evidence type="ECO:0000256" key="1">
    <source>
        <dbReference type="ARBA" id="ARBA00008520"/>
    </source>
</evidence>
<dbReference type="AlphaFoldDB" id="A0A7X4RUE6"/>
<accession>A0A7X4RUE6</accession>
<dbReference type="InterPro" id="IPR026045">
    <property type="entry name" value="Ferric-bd"/>
</dbReference>
<dbReference type="Gene3D" id="3.40.190.10">
    <property type="entry name" value="Periplasmic binding protein-like II"/>
    <property type="match status" value="2"/>
</dbReference>
<dbReference type="PIRSF" id="PIRSF002825">
    <property type="entry name" value="CfbpA"/>
    <property type="match status" value="1"/>
</dbReference>
<dbReference type="Pfam" id="PF13343">
    <property type="entry name" value="SBP_bac_6"/>
    <property type="match status" value="1"/>
</dbReference>
<comment type="caution">
    <text evidence="5">The sequence shown here is derived from an EMBL/GenBank/DDBJ whole genome shotgun (WGS) entry which is preliminary data.</text>
</comment>
<keyword evidence="3" id="KW-0479">Metal-binding</keyword>
<dbReference type="GO" id="GO:0046872">
    <property type="term" value="F:metal ion binding"/>
    <property type="evidence" value="ECO:0007669"/>
    <property type="project" value="UniProtKB-KW"/>
</dbReference>
<organism evidence="5 6">
    <name type="scientific">Vibrio eleionomae</name>
    <dbReference type="NCBI Taxonomy" id="2653505"/>
    <lineage>
        <taxon>Bacteria</taxon>
        <taxon>Pseudomonadati</taxon>
        <taxon>Pseudomonadota</taxon>
        <taxon>Gammaproteobacteria</taxon>
        <taxon>Vibrionales</taxon>
        <taxon>Vibrionaceae</taxon>
        <taxon>Vibrio</taxon>
    </lineage>
</organism>
<name>A0A7X4RUE6_9VIBR</name>
<dbReference type="PANTHER" id="PTHR30006">
    <property type="entry name" value="THIAMINE-BINDING PERIPLASMIC PROTEIN-RELATED"/>
    <property type="match status" value="1"/>
</dbReference>
<feature type="chain" id="PRO_5031307504" evidence="4">
    <location>
        <begin position="22"/>
        <end position="337"/>
    </location>
</feature>
<comment type="similarity">
    <text evidence="1">Belongs to the bacterial solute-binding protein 1 family.</text>
</comment>
<dbReference type="PANTHER" id="PTHR30006:SF15">
    <property type="entry name" value="IRON-UTILIZATION PERIPLASMIC PROTEIN"/>
    <property type="match status" value="1"/>
</dbReference>
<evidence type="ECO:0000313" key="5">
    <source>
        <dbReference type="EMBL" id="MZI93009.1"/>
    </source>
</evidence>
<keyword evidence="6" id="KW-1185">Reference proteome</keyword>
<evidence type="ECO:0000256" key="2">
    <source>
        <dbReference type="ARBA" id="ARBA00022729"/>
    </source>
</evidence>
<sequence length="337" mass="37633">MKKMLTLSAICVGLFSTSAMATNEVNVYSYRQPFLVKPMFEEFTKETGIKVNVKFAKKGLTEKLVQEGQYSPADVVIATDISLLTELVDKQVVQPLDSPIIDANVPTQYRDSKGQWFALTLRARNVYSSRARIGKLSHDFTYADLANPKFKGKICTRSGKHPYNVSLISSMIAHQGEAATKTWLQGVKANLARKPQGNDRSQVKAIKEGLCDLSLGNSYYLGNMLNDAKQKAWAESVYINFPNQTTTGTHVNVSGMAMARYAPNHDNAKKLMEFLTGDKAQKMYAEVNYEYPVKPGVERSKLVKSWGDFKPDTLSLEQIAKYNSTAVKLLDEVKFDL</sequence>
<evidence type="ECO:0000256" key="4">
    <source>
        <dbReference type="SAM" id="SignalP"/>
    </source>
</evidence>
<feature type="signal peptide" evidence="4">
    <location>
        <begin position="1"/>
        <end position="21"/>
    </location>
</feature>
<evidence type="ECO:0000256" key="3">
    <source>
        <dbReference type="PIRSR" id="PIRSR002825-1"/>
    </source>
</evidence>
<reference evidence="5 6" key="1">
    <citation type="submission" date="2019-10" db="EMBL/GenBank/DDBJ databases">
        <title>Vibrio sp. nov. isolated from a shrimp pond.</title>
        <authorList>
            <person name="Gomez-Gil B."/>
            <person name="Enciso-Ibarra J."/>
            <person name="Enciso-Ibarra K."/>
            <person name="Bolan-Mejia C."/>
        </authorList>
    </citation>
    <scope>NUCLEOTIDE SEQUENCE [LARGE SCALE GENOMIC DNA]</scope>
    <source>
        <strain evidence="5 6">CAIM 722</strain>
    </source>
</reference>
<dbReference type="GO" id="GO:0030288">
    <property type="term" value="C:outer membrane-bounded periplasmic space"/>
    <property type="evidence" value="ECO:0007669"/>
    <property type="project" value="TreeGrafter"/>
</dbReference>
<dbReference type="EMBL" id="WEKT01000009">
    <property type="protein sequence ID" value="MZI93009.1"/>
    <property type="molecule type" value="Genomic_DNA"/>
</dbReference>
<dbReference type="SUPFAM" id="SSF53850">
    <property type="entry name" value="Periplasmic binding protein-like II"/>
    <property type="match status" value="1"/>
</dbReference>
<dbReference type="RefSeq" id="WP_161154308.1">
    <property type="nucleotide sequence ID" value="NZ_WEKT01000009.1"/>
</dbReference>
<feature type="binding site" evidence="3">
    <location>
        <position position="220"/>
    </location>
    <ligand>
        <name>Fe cation</name>
        <dbReference type="ChEBI" id="CHEBI:24875"/>
    </ligand>
</feature>
<keyword evidence="3" id="KW-0408">Iron</keyword>
<dbReference type="CDD" id="cd13542">
    <property type="entry name" value="PBP2_FutA1_ilke"/>
    <property type="match status" value="1"/>
</dbReference>
<feature type="binding site" evidence="3">
    <location>
        <position position="219"/>
    </location>
    <ligand>
        <name>Fe cation</name>
        <dbReference type="ChEBI" id="CHEBI:24875"/>
    </ligand>
</feature>
<proteinExistence type="inferred from homology"/>
<gene>
    <name evidence="5" type="ORF">F9817_07330</name>
</gene>
<protein>
    <submittedName>
        <fullName evidence="5">Extracellular solute-binding protein</fullName>
    </submittedName>
</protein>
<keyword evidence="2 4" id="KW-0732">Signal</keyword>
<dbReference type="Proteomes" id="UP000462621">
    <property type="component" value="Unassembled WGS sequence"/>
</dbReference>